<dbReference type="KEGG" id="spu:580797"/>
<dbReference type="FunFam" id="2.130.10.10:FF:000369">
    <property type="entry name" value="semaphorin-2A isoform X1"/>
    <property type="match status" value="1"/>
</dbReference>
<dbReference type="GO" id="GO:0030335">
    <property type="term" value="P:positive regulation of cell migration"/>
    <property type="evidence" value="ECO:0000318"/>
    <property type="project" value="GO_Central"/>
</dbReference>
<dbReference type="InterPro" id="IPR001627">
    <property type="entry name" value="Semap_dom"/>
</dbReference>
<dbReference type="Gene3D" id="3.30.1680.10">
    <property type="entry name" value="ligand-binding face of the semaphorins, domain 2"/>
    <property type="match status" value="1"/>
</dbReference>
<dbReference type="SUPFAM" id="SSF101912">
    <property type="entry name" value="Sema domain"/>
    <property type="match status" value="1"/>
</dbReference>
<comment type="caution">
    <text evidence="15">Lacks conserved residue(s) required for the propagation of feature annotation.</text>
</comment>
<sequence length="844" mass="94602">MDFMARDAVVYRTLGPSAPLRTAQLNSKWLNNPNFVASYEIGPYVYFFFRETAVEFSNCGQIIYSRVARVCKSDNGGNFLLEENWTTFRKARLNCSIPGKIPFSFNEIESTYYDNETGIIYTVFSTPSNSIHGSAVCAFTLEAINEAFSGPFTFQPNAASAWITKPNSSPEGCSEVQSSLIRPGQIDRYLVDAQRYQLMYKSVEPVSGRPLFVHGQKTRLDRIVVDTVQGRDKVYTVIFVGTEDGKIKKLVNLEGMDNACIVEELCVTPEHKCDPLRTLKISKKKNALYVGLPEAIVKVPVERCHQFPTQIECVNARDPYCGWHQLRLECTPYPENPLDVEFWLQEITGCPIMDNAVDGKFGQWSNWTQCSDPLGVEACMCRYRDCDSPQPACGGTTCIGEYQQVINCTGRPSGHSGPGTALENYRPGFWGEWSLWTECSAPCNGGIQSRVRDCVNGQACVGDSTQTRECNKEACSEIRRPTDWTPWLVHNVSEDGLLMQRFKYICRAQVPERDMVSVGRMKGQFKFCPFSSTNKRCWGDSESFGGWTMWSPWLPCSSSCGQGVQVRHRACFPDNADCNGQYYEKRDCLTFVPCPVNGGWGCWGEWGECSASCGKGIKQRYRECTSPLPLNEGQDCVGRNVEEAPCDGVDCLKPEVFDLPNWPGISVRTGQRDPSGVAGGAPIDTNLGWKVWSKWSSCSHKGRRHRSRKCESPMPLYKQCMGCVKEIDWCYENEDTPASPFQVPAVQRLQATPNCSNQGESMEPLYFCIVAIVAAVAGSIMSLSVYISWQKNNKRRDATKLDYDEEEDDFGDMAQYSDSEYSFDGSESSPAHITSNPTELENER</sequence>
<evidence type="ECO:0000256" key="15">
    <source>
        <dbReference type="PROSITE-ProRule" id="PRU00352"/>
    </source>
</evidence>
<dbReference type="InterPro" id="IPR016201">
    <property type="entry name" value="PSI"/>
</dbReference>
<dbReference type="SUPFAM" id="SSF82895">
    <property type="entry name" value="TSP-1 type 1 repeat"/>
    <property type="match status" value="4"/>
</dbReference>
<keyword evidence="11 17" id="KW-0472">Membrane</keyword>
<protein>
    <recommendedName>
        <fullName evidence="14">Semaphorin-2A</fullName>
    </recommendedName>
</protein>
<dbReference type="GO" id="GO:0030215">
    <property type="term" value="F:semaphorin receptor binding"/>
    <property type="evidence" value="ECO:0000318"/>
    <property type="project" value="GO_Central"/>
</dbReference>
<dbReference type="GO" id="GO:0005576">
    <property type="term" value="C:extracellular region"/>
    <property type="evidence" value="ECO:0007669"/>
    <property type="project" value="UniProtKB-SubCell"/>
</dbReference>
<evidence type="ECO:0000313" key="19">
    <source>
        <dbReference type="EnsemblMetazoa" id="XP_011662307"/>
    </source>
</evidence>
<reference evidence="19" key="2">
    <citation type="submission" date="2021-01" db="UniProtKB">
        <authorList>
            <consortium name="EnsemblMetazoa"/>
        </authorList>
    </citation>
    <scope>IDENTIFICATION</scope>
</reference>
<feature type="transmembrane region" description="Helical" evidence="17">
    <location>
        <begin position="764"/>
        <end position="787"/>
    </location>
</feature>
<reference evidence="20" key="1">
    <citation type="submission" date="2015-02" db="EMBL/GenBank/DDBJ databases">
        <title>Genome sequencing for Strongylocentrotus purpuratus.</title>
        <authorList>
            <person name="Murali S."/>
            <person name="Liu Y."/>
            <person name="Vee V."/>
            <person name="English A."/>
            <person name="Wang M."/>
            <person name="Skinner E."/>
            <person name="Han Y."/>
            <person name="Muzny D.M."/>
            <person name="Worley K.C."/>
            <person name="Gibbs R.A."/>
        </authorList>
    </citation>
    <scope>NUCLEOTIDE SEQUENCE</scope>
</reference>
<dbReference type="GO" id="GO:0001755">
    <property type="term" value="P:neural crest cell migration"/>
    <property type="evidence" value="ECO:0000318"/>
    <property type="project" value="GO_Central"/>
</dbReference>
<keyword evidence="3" id="KW-0217">Developmental protein</keyword>
<evidence type="ECO:0000256" key="16">
    <source>
        <dbReference type="SAM" id="MobiDB-lite"/>
    </source>
</evidence>
<keyword evidence="7" id="KW-0677">Repeat</keyword>
<dbReference type="SMART" id="SM00423">
    <property type="entry name" value="PSI"/>
    <property type="match status" value="1"/>
</dbReference>
<dbReference type="InterPro" id="IPR036383">
    <property type="entry name" value="TSP1_rpt_sf"/>
</dbReference>
<evidence type="ECO:0000256" key="8">
    <source>
        <dbReference type="ARBA" id="ARBA00022782"/>
    </source>
</evidence>
<dbReference type="FunFam" id="2.20.100.10:FF:000129">
    <property type="entry name" value="Zinc metalloproteinase dpy-31"/>
    <property type="match status" value="1"/>
</dbReference>
<dbReference type="GO" id="GO:0071526">
    <property type="term" value="P:semaphorin-plexin signaling pathway"/>
    <property type="evidence" value="ECO:0000318"/>
    <property type="project" value="GO_Central"/>
</dbReference>
<dbReference type="InterPro" id="IPR000884">
    <property type="entry name" value="TSP1_rpt"/>
</dbReference>
<evidence type="ECO:0000259" key="18">
    <source>
        <dbReference type="PROSITE" id="PS51004"/>
    </source>
</evidence>
<name>A0A7M7HIG7_STRPU</name>
<evidence type="ECO:0000256" key="13">
    <source>
        <dbReference type="ARBA" id="ARBA00023180"/>
    </source>
</evidence>
<dbReference type="AlphaFoldDB" id="A0A7M7HIG7"/>
<evidence type="ECO:0000256" key="4">
    <source>
        <dbReference type="ARBA" id="ARBA00022525"/>
    </source>
</evidence>
<evidence type="ECO:0000256" key="12">
    <source>
        <dbReference type="ARBA" id="ARBA00023157"/>
    </source>
</evidence>
<dbReference type="GO" id="GO:0045499">
    <property type="term" value="F:chemorepellent activity"/>
    <property type="evidence" value="ECO:0000318"/>
    <property type="project" value="GO_Central"/>
</dbReference>
<dbReference type="InParanoid" id="A0A7M7HIG7"/>
<dbReference type="GO" id="GO:0005886">
    <property type="term" value="C:plasma membrane"/>
    <property type="evidence" value="ECO:0000318"/>
    <property type="project" value="GO_Central"/>
</dbReference>
<dbReference type="PANTHER" id="PTHR11036:SF79">
    <property type="entry name" value="SEMAPHORIN 5C, ISOFORM A"/>
    <property type="match status" value="1"/>
</dbReference>
<keyword evidence="6" id="KW-0732">Signal</keyword>
<keyword evidence="5 17" id="KW-0812">Transmembrane</keyword>
<evidence type="ECO:0000313" key="20">
    <source>
        <dbReference type="Proteomes" id="UP000007110"/>
    </source>
</evidence>
<comment type="subcellular location">
    <subcellularLocation>
        <location evidence="1">Membrane</location>
        <topology evidence="1">Single-pass membrane protein</topology>
    </subcellularLocation>
    <subcellularLocation>
        <location evidence="2">Secreted</location>
    </subcellularLocation>
</comment>
<dbReference type="Pfam" id="PF23260">
    <property type="entry name" value="TSP1_2"/>
    <property type="match status" value="1"/>
</dbReference>
<keyword evidence="20" id="KW-1185">Reference proteome</keyword>
<feature type="domain" description="Sema" evidence="18">
    <location>
        <begin position="1"/>
        <end position="301"/>
    </location>
</feature>
<evidence type="ECO:0000256" key="11">
    <source>
        <dbReference type="ARBA" id="ARBA00023136"/>
    </source>
</evidence>
<dbReference type="PRINTS" id="PR01705">
    <property type="entry name" value="TSP1REPEAT"/>
</dbReference>
<dbReference type="Pfam" id="PF00090">
    <property type="entry name" value="TSP_1"/>
    <property type="match status" value="4"/>
</dbReference>
<keyword evidence="4" id="KW-0964">Secreted</keyword>
<dbReference type="RefSeq" id="XP_011662307.1">
    <property type="nucleotide sequence ID" value="XM_011664005.2"/>
</dbReference>
<evidence type="ECO:0000256" key="10">
    <source>
        <dbReference type="ARBA" id="ARBA00022989"/>
    </source>
</evidence>
<dbReference type="OrthoDB" id="9988752at2759"/>
<dbReference type="SMART" id="SM00209">
    <property type="entry name" value="TSP1"/>
    <property type="match status" value="5"/>
</dbReference>
<evidence type="ECO:0000256" key="5">
    <source>
        <dbReference type="ARBA" id="ARBA00022692"/>
    </source>
</evidence>
<organism evidence="19 20">
    <name type="scientific">Strongylocentrotus purpuratus</name>
    <name type="common">Purple sea urchin</name>
    <dbReference type="NCBI Taxonomy" id="7668"/>
    <lineage>
        <taxon>Eukaryota</taxon>
        <taxon>Metazoa</taxon>
        <taxon>Echinodermata</taxon>
        <taxon>Eleutherozoa</taxon>
        <taxon>Echinozoa</taxon>
        <taxon>Echinoidea</taxon>
        <taxon>Euechinoidea</taxon>
        <taxon>Echinacea</taxon>
        <taxon>Camarodonta</taxon>
        <taxon>Echinidea</taxon>
        <taxon>Strongylocentrotidae</taxon>
        <taxon>Strongylocentrotus</taxon>
    </lineage>
</organism>
<dbReference type="Gene3D" id="2.20.100.10">
    <property type="entry name" value="Thrombospondin type-1 (TSP1) repeat"/>
    <property type="match status" value="4"/>
</dbReference>
<dbReference type="EnsemblMetazoa" id="XM_011664005">
    <property type="protein sequence ID" value="XP_011662307"/>
    <property type="gene ID" value="LOC580797"/>
</dbReference>
<feature type="compositionally biased region" description="Polar residues" evidence="16">
    <location>
        <begin position="816"/>
        <end position="844"/>
    </location>
</feature>
<evidence type="ECO:0000256" key="3">
    <source>
        <dbReference type="ARBA" id="ARBA00022473"/>
    </source>
</evidence>
<keyword evidence="10 17" id="KW-1133">Transmembrane helix</keyword>
<dbReference type="InterPro" id="IPR002165">
    <property type="entry name" value="Plexin_repeat"/>
</dbReference>
<dbReference type="FunFam" id="2.20.100.10:FF:000001">
    <property type="entry name" value="semaphorin-5A isoform X1"/>
    <property type="match status" value="1"/>
</dbReference>
<dbReference type="Gene3D" id="2.130.10.10">
    <property type="entry name" value="YVTN repeat-like/Quinoprotein amine dehydrogenase"/>
    <property type="match status" value="1"/>
</dbReference>
<dbReference type="InterPro" id="IPR057563">
    <property type="entry name" value="Sema5A/B-like_TSP-1"/>
</dbReference>
<dbReference type="SUPFAM" id="SSF103575">
    <property type="entry name" value="Plexin repeat"/>
    <property type="match status" value="1"/>
</dbReference>
<evidence type="ECO:0000256" key="7">
    <source>
        <dbReference type="ARBA" id="ARBA00022737"/>
    </source>
</evidence>
<dbReference type="PANTHER" id="PTHR11036">
    <property type="entry name" value="SEMAPHORIN"/>
    <property type="match status" value="1"/>
</dbReference>
<dbReference type="OMA" id="YHTRSTC"/>
<keyword evidence="13" id="KW-0325">Glycoprotein</keyword>
<dbReference type="InterPro" id="IPR015943">
    <property type="entry name" value="WD40/YVTN_repeat-like_dom_sf"/>
</dbReference>
<dbReference type="FunFam" id="2.20.100.10:FF:000021">
    <property type="entry name" value="semaphorin-5B isoform X1"/>
    <property type="match status" value="1"/>
</dbReference>
<dbReference type="FunCoup" id="A0A7M7HIG7">
    <property type="interactions" value="1159"/>
</dbReference>
<keyword evidence="9" id="KW-0524">Neurogenesis</keyword>
<keyword evidence="8" id="KW-0221">Differentiation</keyword>
<feature type="region of interest" description="Disordered" evidence="16">
    <location>
        <begin position="802"/>
        <end position="844"/>
    </location>
</feature>
<evidence type="ECO:0000256" key="2">
    <source>
        <dbReference type="ARBA" id="ARBA00004613"/>
    </source>
</evidence>
<dbReference type="Pfam" id="PF01403">
    <property type="entry name" value="Sema"/>
    <property type="match status" value="1"/>
</dbReference>
<dbReference type="Proteomes" id="UP000007110">
    <property type="component" value="Unassembled WGS sequence"/>
</dbReference>
<dbReference type="InterPro" id="IPR036352">
    <property type="entry name" value="Semap_dom_sf"/>
</dbReference>
<evidence type="ECO:0000256" key="6">
    <source>
        <dbReference type="ARBA" id="ARBA00022729"/>
    </source>
</evidence>
<evidence type="ECO:0000256" key="14">
    <source>
        <dbReference type="ARBA" id="ARBA00074148"/>
    </source>
</evidence>
<dbReference type="GO" id="GO:0007411">
    <property type="term" value="P:axon guidance"/>
    <property type="evidence" value="ECO:0000318"/>
    <property type="project" value="GO_Central"/>
</dbReference>
<dbReference type="InterPro" id="IPR027231">
    <property type="entry name" value="Semaphorin"/>
</dbReference>
<keyword evidence="12" id="KW-1015">Disulfide bond</keyword>
<evidence type="ECO:0000256" key="17">
    <source>
        <dbReference type="SAM" id="Phobius"/>
    </source>
</evidence>
<dbReference type="PROSITE" id="PS50092">
    <property type="entry name" value="TSP1"/>
    <property type="match status" value="5"/>
</dbReference>
<dbReference type="SMART" id="SM00630">
    <property type="entry name" value="Sema"/>
    <property type="match status" value="1"/>
</dbReference>
<evidence type="ECO:0000256" key="9">
    <source>
        <dbReference type="ARBA" id="ARBA00022902"/>
    </source>
</evidence>
<dbReference type="GeneID" id="580797"/>
<accession>A0A7M7HIG7</accession>
<dbReference type="PROSITE" id="PS51004">
    <property type="entry name" value="SEMA"/>
    <property type="match status" value="1"/>
</dbReference>
<proteinExistence type="predicted"/>
<dbReference type="Pfam" id="PF01437">
    <property type="entry name" value="PSI"/>
    <property type="match status" value="1"/>
</dbReference>
<evidence type="ECO:0000256" key="1">
    <source>
        <dbReference type="ARBA" id="ARBA00004167"/>
    </source>
</evidence>